<keyword evidence="1" id="KW-1185">Reference proteome</keyword>
<proteinExistence type="predicted"/>
<sequence length="96" mass="10703">MRGFLTSSHKQECPFHCLSQSTKRVKYPSCTLNTSALPLSLSRSKCYLFGIDIHCSFTLPISQRSHTPTTADSLLSSNQVVRCLGTIFGPLDRRIL</sequence>
<evidence type="ECO:0000313" key="1">
    <source>
        <dbReference type="Proteomes" id="UP000095287"/>
    </source>
</evidence>
<evidence type="ECO:0000313" key="2">
    <source>
        <dbReference type="WBParaSite" id="L893_g29570.t1"/>
    </source>
</evidence>
<protein>
    <submittedName>
        <fullName evidence="2">Ovule protein</fullName>
    </submittedName>
</protein>
<dbReference type="AlphaFoldDB" id="A0A1I7ZU25"/>
<name>A0A1I7ZU25_9BILA</name>
<accession>A0A1I7ZU25</accession>
<dbReference type="WBParaSite" id="L893_g29570.t1">
    <property type="protein sequence ID" value="L893_g29570.t1"/>
    <property type="gene ID" value="L893_g29570"/>
</dbReference>
<dbReference type="Proteomes" id="UP000095287">
    <property type="component" value="Unplaced"/>
</dbReference>
<reference evidence="2" key="1">
    <citation type="submission" date="2016-11" db="UniProtKB">
        <authorList>
            <consortium name="WormBaseParasite"/>
        </authorList>
    </citation>
    <scope>IDENTIFICATION</scope>
</reference>
<organism evidence="1 2">
    <name type="scientific">Steinernema glaseri</name>
    <dbReference type="NCBI Taxonomy" id="37863"/>
    <lineage>
        <taxon>Eukaryota</taxon>
        <taxon>Metazoa</taxon>
        <taxon>Ecdysozoa</taxon>
        <taxon>Nematoda</taxon>
        <taxon>Chromadorea</taxon>
        <taxon>Rhabditida</taxon>
        <taxon>Tylenchina</taxon>
        <taxon>Panagrolaimomorpha</taxon>
        <taxon>Strongyloidoidea</taxon>
        <taxon>Steinernematidae</taxon>
        <taxon>Steinernema</taxon>
    </lineage>
</organism>